<reference evidence="1 2" key="1">
    <citation type="submission" date="2024-03" db="EMBL/GenBank/DDBJ databases">
        <title>Sulfurimonas sp. HSL3-1.</title>
        <authorList>
            <person name="Wang S."/>
        </authorList>
    </citation>
    <scope>NUCLEOTIDE SEQUENCE [LARGE SCALE GENOMIC DNA]</scope>
    <source>
        <strain evidence="1 2">HSL3-1</strain>
    </source>
</reference>
<dbReference type="Gene3D" id="1.50.10.20">
    <property type="match status" value="1"/>
</dbReference>
<evidence type="ECO:0000313" key="1">
    <source>
        <dbReference type="EMBL" id="XAU16264.1"/>
    </source>
</evidence>
<accession>A0ABZ3HD19</accession>
<name>A0ABZ3HD19_9BACT</name>
<dbReference type="Proteomes" id="UP001447842">
    <property type="component" value="Chromosome"/>
</dbReference>
<proteinExistence type="predicted"/>
<dbReference type="InterPro" id="IPR008928">
    <property type="entry name" value="6-hairpin_glycosidase_sf"/>
</dbReference>
<protein>
    <recommendedName>
        <fullName evidence="3">AMMECR1 domain-containing protein</fullName>
    </recommendedName>
</protein>
<evidence type="ECO:0008006" key="3">
    <source>
        <dbReference type="Google" id="ProtNLM"/>
    </source>
</evidence>
<sequence>MKKLYRHFILVLWFVTTGFASTIGFSNAESIADQSTRNEVLTYARAVAQTHFSGAPAPDHKVLAVYGDWTVSVTPYLHGEIVGEGTGQAHTLRQAIEHAVQDLLAGPGHTHPGAKDFAASRLMISFARPDAPAHALIEYKSEAKELIGDVVVIRHLDSDLIYTKIMEAKAYLLRAMDKETHGLHKLYTADDAAYDRRVITTYSSSSLYSLLKLNDLEKDERIAAVTPLIAEFILSMQIQKGSNKGAFHYSLSLDSGKKDDRFVVGTASKTIFTLLDLYKRTKEKRYLDAVVSAADWLLTMRNPDGTVINQVKIESGRPVFDKRYSNLYTGEVLSAFSRMYAVTSDQRYYDAAAILADNFRERAAKDSYFLTDDYRTPTDAVPTSWAVMSLLDFYKISKNDVYKKTLLKCLDAIFTRQKNDPNDMQNYGRVGTGQNTSGNGWINEVTSEVYLSCRRENWGGCERYKAHMLGMMRWLIQNTYSEENTYFLKEPEKAIGGLIRNDKREEVRTDAVCHGVNGYINLFKSSGR</sequence>
<dbReference type="RefSeq" id="WP_345973676.1">
    <property type="nucleotide sequence ID" value="NZ_CP147920.1"/>
</dbReference>
<dbReference type="EMBL" id="CP147920">
    <property type="protein sequence ID" value="XAU16264.1"/>
    <property type="molecule type" value="Genomic_DNA"/>
</dbReference>
<organism evidence="1 2">
    <name type="scientific">Sulfurimonas diazotrophicus</name>
    <dbReference type="NCBI Taxonomy" id="3131939"/>
    <lineage>
        <taxon>Bacteria</taxon>
        <taxon>Pseudomonadati</taxon>
        <taxon>Campylobacterota</taxon>
        <taxon>Epsilonproteobacteria</taxon>
        <taxon>Campylobacterales</taxon>
        <taxon>Sulfurimonadaceae</taxon>
        <taxon>Sulfurimonas</taxon>
    </lineage>
</organism>
<keyword evidence="2" id="KW-1185">Reference proteome</keyword>
<evidence type="ECO:0000313" key="2">
    <source>
        <dbReference type="Proteomes" id="UP001447842"/>
    </source>
</evidence>
<dbReference type="SUPFAM" id="SSF48208">
    <property type="entry name" value="Six-hairpin glycosidases"/>
    <property type="match status" value="2"/>
</dbReference>
<gene>
    <name evidence="1" type="ORF">WCY31_06025</name>
</gene>